<dbReference type="InterPro" id="IPR007016">
    <property type="entry name" value="O-antigen_ligase-rel_domated"/>
</dbReference>
<evidence type="ECO:0000313" key="10">
    <source>
        <dbReference type="Proteomes" id="UP000176527"/>
    </source>
</evidence>
<comment type="subcellular location">
    <subcellularLocation>
        <location evidence="1">Membrane</location>
        <topology evidence="1">Multi-pass membrane protein</topology>
    </subcellularLocation>
</comment>
<evidence type="ECO:0000256" key="2">
    <source>
        <dbReference type="ARBA" id="ARBA00022692"/>
    </source>
</evidence>
<evidence type="ECO:0000256" key="3">
    <source>
        <dbReference type="ARBA" id="ARBA00022989"/>
    </source>
</evidence>
<feature type="transmembrane region" description="Helical" evidence="7">
    <location>
        <begin position="248"/>
        <end position="266"/>
    </location>
</feature>
<feature type="transmembrane region" description="Helical" evidence="7">
    <location>
        <begin position="169"/>
        <end position="193"/>
    </location>
</feature>
<accession>A0A1F5KB61</accession>
<keyword evidence="5" id="KW-0802">TPR repeat</keyword>
<organism evidence="9 10">
    <name type="scientific">Candidatus Daviesbacteria bacterium RIFCSPHIGHO2_12_FULL_37_11</name>
    <dbReference type="NCBI Taxonomy" id="1797777"/>
    <lineage>
        <taxon>Bacteria</taxon>
        <taxon>Candidatus Daviesiibacteriota</taxon>
    </lineage>
</organism>
<sequence>MIAFAKIIDIIPIYLIYTLAFFLPLIFTPFTTEFYETAKLIFLAAIVLLLLFFWALKVFSENKITLLKTPLDLLLMLFLLVAFLSTIFSPTPYVALFGLLPKVSGSLISLAAIILLYFMAASNVKNIRETRTISEILIFSGIILSLISILSYFKIYLPWSGAAFQNFSLAGSASAAAAFLTIILPLALSLSFLDRNLKNAAFTTIFGTVSSLLFILTIILTGTTGIWIGTTLGIFLTVYFLRPAREQFFLLGTILAVSLIFAIMAYTPTLKDKTPIGNFSASFQKDMQLPFIFSWKISAGAFRDSPILGTGPATYLYNFTQYKPIEINQSDLWDKKVNSAHNQYLQTLAELGGAGVLLLIIITAVFVITAVKYRDKEGLAVSGITFFIVTALSPLTVLTQAAGFLIMALFLSNLREKHSQVKLMETRLGTEFGIHPLLPTIIFIPVLALIFASGYFVGKLALGEYYHRQALNFAISNSAKESYNKLIQAERINPQSDLYRVELAQTSLALANGIASLKAPTEASPGGSLTNDDKTTIQQLLQQAIGEGRNATALSSRSAGNWEILAQIYRQISGVAPNATAFSLDAYGRAIRQDPLNPLLRVSTGSIYYAAKNYDMAIRFFDDAVSLKPDFPNALYNLSIALQDKGNTEESIKVAEKLVSTLQDKPESENYSKASELLSKLKERQILEPSQQESSALDNSGVSNLSLPEPEKVATPPAIQR</sequence>
<protein>
    <recommendedName>
        <fullName evidence="8">O-antigen ligase-related domain-containing protein</fullName>
    </recommendedName>
</protein>
<evidence type="ECO:0000259" key="8">
    <source>
        <dbReference type="Pfam" id="PF04932"/>
    </source>
</evidence>
<feature type="transmembrane region" description="Helical" evidence="7">
    <location>
        <begin position="225"/>
        <end position="241"/>
    </location>
</feature>
<feature type="repeat" description="TPR" evidence="5">
    <location>
        <begin position="598"/>
        <end position="631"/>
    </location>
</feature>
<reference evidence="9 10" key="1">
    <citation type="journal article" date="2016" name="Nat. Commun.">
        <title>Thousands of microbial genomes shed light on interconnected biogeochemical processes in an aquifer system.</title>
        <authorList>
            <person name="Anantharaman K."/>
            <person name="Brown C.T."/>
            <person name="Hug L.A."/>
            <person name="Sharon I."/>
            <person name="Castelle C.J."/>
            <person name="Probst A.J."/>
            <person name="Thomas B.C."/>
            <person name="Singh A."/>
            <person name="Wilkins M.J."/>
            <person name="Karaoz U."/>
            <person name="Brodie E.L."/>
            <person name="Williams K.H."/>
            <person name="Hubbard S.S."/>
            <person name="Banfield J.F."/>
        </authorList>
    </citation>
    <scope>NUCLEOTIDE SEQUENCE [LARGE SCALE GENOMIC DNA]</scope>
</reference>
<gene>
    <name evidence="9" type="ORF">A3F00_00710</name>
</gene>
<feature type="transmembrane region" description="Helical" evidence="7">
    <location>
        <begin position="432"/>
        <end position="458"/>
    </location>
</feature>
<evidence type="ECO:0000313" key="9">
    <source>
        <dbReference type="EMBL" id="OGE38176.1"/>
    </source>
</evidence>
<feature type="transmembrane region" description="Helical" evidence="7">
    <location>
        <begin position="383"/>
        <end position="412"/>
    </location>
</feature>
<name>A0A1F5KB61_9BACT</name>
<keyword evidence="2 7" id="KW-0812">Transmembrane</keyword>
<evidence type="ECO:0000256" key="5">
    <source>
        <dbReference type="PROSITE-ProRule" id="PRU00339"/>
    </source>
</evidence>
<proteinExistence type="predicted"/>
<dbReference type="InterPro" id="IPR019734">
    <property type="entry name" value="TPR_rpt"/>
</dbReference>
<evidence type="ECO:0000256" key="1">
    <source>
        <dbReference type="ARBA" id="ARBA00004141"/>
    </source>
</evidence>
<dbReference type="Gene3D" id="1.25.40.10">
    <property type="entry name" value="Tetratricopeptide repeat domain"/>
    <property type="match status" value="1"/>
</dbReference>
<feature type="transmembrane region" description="Helical" evidence="7">
    <location>
        <begin position="71"/>
        <end position="91"/>
    </location>
</feature>
<evidence type="ECO:0000256" key="6">
    <source>
        <dbReference type="SAM" id="MobiDB-lite"/>
    </source>
</evidence>
<evidence type="ECO:0000256" key="7">
    <source>
        <dbReference type="SAM" id="Phobius"/>
    </source>
</evidence>
<dbReference type="Pfam" id="PF13181">
    <property type="entry name" value="TPR_8"/>
    <property type="match status" value="1"/>
</dbReference>
<feature type="transmembrane region" description="Helical" evidence="7">
    <location>
        <begin position="351"/>
        <end position="371"/>
    </location>
</feature>
<dbReference type="Pfam" id="PF04932">
    <property type="entry name" value="Wzy_C"/>
    <property type="match status" value="1"/>
</dbReference>
<dbReference type="InterPro" id="IPR051533">
    <property type="entry name" value="WaaL-like"/>
</dbReference>
<keyword evidence="4 7" id="KW-0472">Membrane</keyword>
<dbReference type="GO" id="GO:0016020">
    <property type="term" value="C:membrane"/>
    <property type="evidence" value="ECO:0007669"/>
    <property type="project" value="UniProtKB-SubCell"/>
</dbReference>
<dbReference type="InterPro" id="IPR011990">
    <property type="entry name" value="TPR-like_helical_dom_sf"/>
</dbReference>
<dbReference type="PANTHER" id="PTHR37422:SF13">
    <property type="entry name" value="LIPOPOLYSACCHARIDE BIOSYNTHESIS PROTEIN PA4999-RELATED"/>
    <property type="match status" value="1"/>
</dbReference>
<dbReference type="AlphaFoldDB" id="A0A1F5KB61"/>
<feature type="domain" description="O-antigen ligase-related" evidence="8">
    <location>
        <begin position="210"/>
        <end position="360"/>
    </location>
</feature>
<dbReference type="PANTHER" id="PTHR37422">
    <property type="entry name" value="TEICHURONIC ACID BIOSYNTHESIS PROTEIN TUAE"/>
    <property type="match status" value="1"/>
</dbReference>
<feature type="transmembrane region" description="Helical" evidence="7">
    <location>
        <begin position="136"/>
        <end position="157"/>
    </location>
</feature>
<dbReference type="PROSITE" id="PS50005">
    <property type="entry name" value="TPR"/>
    <property type="match status" value="1"/>
</dbReference>
<dbReference type="Proteomes" id="UP000176527">
    <property type="component" value="Unassembled WGS sequence"/>
</dbReference>
<dbReference type="SMART" id="SM00028">
    <property type="entry name" value="TPR"/>
    <property type="match status" value="2"/>
</dbReference>
<feature type="transmembrane region" description="Helical" evidence="7">
    <location>
        <begin position="7"/>
        <end position="28"/>
    </location>
</feature>
<dbReference type="SUPFAM" id="SSF48452">
    <property type="entry name" value="TPR-like"/>
    <property type="match status" value="1"/>
</dbReference>
<keyword evidence="3 7" id="KW-1133">Transmembrane helix</keyword>
<feature type="transmembrane region" description="Helical" evidence="7">
    <location>
        <begin position="200"/>
        <end position="219"/>
    </location>
</feature>
<feature type="transmembrane region" description="Helical" evidence="7">
    <location>
        <begin position="40"/>
        <end position="59"/>
    </location>
</feature>
<feature type="compositionally biased region" description="Polar residues" evidence="6">
    <location>
        <begin position="688"/>
        <end position="706"/>
    </location>
</feature>
<evidence type="ECO:0000256" key="4">
    <source>
        <dbReference type="ARBA" id="ARBA00023136"/>
    </source>
</evidence>
<feature type="transmembrane region" description="Helical" evidence="7">
    <location>
        <begin position="103"/>
        <end position="124"/>
    </location>
</feature>
<feature type="region of interest" description="Disordered" evidence="6">
    <location>
        <begin position="688"/>
        <end position="721"/>
    </location>
</feature>
<comment type="caution">
    <text evidence="9">The sequence shown here is derived from an EMBL/GenBank/DDBJ whole genome shotgun (WGS) entry which is preliminary data.</text>
</comment>
<dbReference type="EMBL" id="MFDE01000027">
    <property type="protein sequence ID" value="OGE38176.1"/>
    <property type="molecule type" value="Genomic_DNA"/>
</dbReference>